<feature type="compositionally biased region" description="Acidic residues" evidence="1">
    <location>
        <begin position="347"/>
        <end position="359"/>
    </location>
</feature>
<keyword evidence="2" id="KW-1133">Transmembrane helix</keyword>
<accession>A0A8J2RZH3</accession>
<evidence type="ECO:0000313" key="3">
    <source>
        <dbReference type="EMBL" id="CAH0109658.1"/>
    </source>
</evidence>
<feature type="compositionally biased region" description="Basic and acidic residues" evidence="1">
    <location>
        <begin position="122"/>
        <end position="133"/>
    </location>
</feature>
<feature type="transmembrane region" description="Helical" evidence="2">
    <location>
        <begin position="277"/>
        <end position="303"/>
    </location>
</feature>
<feature type="compositionally biased region" description="Low complexity" evidence="1">
    <location>
        <begin position="74"/>
        <end position="86"/>
    </location>
</feature>
<gene>
    <name evidence="3" type="ORF">DGAL_LOCUS13141</name>
</gene>
<comment type="caution">
    <text evidence="3">The sequence shown here is derived from an EMBL/GenBank/DDBJ whole genome shotgun (WGS) entry which is preliminary data.</text>
</comment>
<dbReference type="EMBL" id="CAKKLH010000294">
    <property type="protein sequence ID" value="CAH0109658.1"/>
    <property type="molecule type" value="Genomic_DNA"/>
</dbReference>
<protein>
    <submittedName>
        <fullName evidence="3">Uncharacterized protein</fullName>
    </submittedName>
</protein>
<dbReference type="AlphaFoldDB" id="A0A8J2RZH3"/>
<feature type="compositionally biased region" description="Polar residues" evidence="1">
    <location>
        <begin position="142"/>
        <end position="154"/>
    </location>
</feature>
<evidence type="ECO:0000256" key="2">
    <source>
        <dbReference type="SAM" id="Phobius"/>
    </source>
</evidence>
<dbReference type="PANTHER" id="PTHR41155:SF1">
    <property type="entry name" value="FI19525P1"/>
    <property type="match status" value="1"/>
</dbReference>
<reference evidence="3" key="1">
    <citation type="submission" date="2021-11" db="EMBL/GenBank/DDBJ databases">
        <authorList>
            <person name="Schell T."/>
        </authorList>
    </citation>
    <scope>NUCLEOTIDE SEQUENCE</scope>
    <source>
        <strain evidence="3">M5</strain>
    </source>
</reference>
<feature type="region of interest" description="Disordered" evidence="1">
    <location>
        <begin position="102"/>
        <end position="157"/>
    </location>
</feature>
<keyword evidence="2" id="KW-0812">Transmembrane</keyword>
<dbReference type="PANTHER" id="PTHR41155">
    <property type="entry name" value="FI19525P1"/>
    <property type="match status" value="1"/>
</dbReference>
<dbReference type="OrthoDB" id="6341590at2759"/>
<dbReference type="Proteomes" id="UP000789390">
    <property type="component" value="Unassembled WGS sequence"/>
</dbReference>
<evidence type="ECO:0000313" key="4">
    <source>
        <dbReference type="Proteomes" id="UP000789390"/>
    </source>
</evidence>
<feature type="compositionally biased region" description="Polar residues" evidence="1">
    <location>
        <begin position="372"/>
        <end position="384"/>
    </location>
</feature>
<feature type="transmembrane region" description="Helical" evidence="2">
    <location>
        <begin position="250"/>
        <end position="271"/>
    </location>
</feature>
<feature type="region of interest" description="Disordered" evidence="1">
    <location>
        <begin position="1"/>
        <end position="90"/>
    </location>
</feature>
<evidence type="ECO:0000256" key="1">
    <source>
        <dbReference type="SAM" id="MobiDB-lite"/>
    </source>
</evidence>
<feature type="region of interest" description="Disordered" evidence="1">
    <location>
        <begin position="347"/>
        <end position="384"/>
    </location>
</feature>
<name>A0A8J2RZH3_9CRUS</name>
<keyword evidence="2" id="KW-0472">Membrane</keyword>
<proteinExistence type="predicted"/>
<feature type="compositionally biased region" description="Low complexity" evidence="1">
    <location>
        <begin position="51"/>
        <end position="61"/>
    </location>
</feature>
<sequence>MNRYESAYRDYTIQRGGGGGGSADESTLYPQRPERMSKNGRAGRAIRSGVKDTVTTTSDSSAESHLGGFDASITANNNNNRMTTTTSAGAGAQINAGFSSTDEESFIHQPNHHRHHQISSRELSDRSGGERSNPDFLVANDAIQTYQRSPSLGSDSMDERREYHYHDENNRSNTSVDHEVPEIYIPQPEFLTRMPTSELSQGSYRTYRTAPPYTEDATLRSKTSKRGGIVIESSRAPHPMCPNTRSCCCLMLLFNLGLLLVCLGFVIVLQLNDPPFVWYLGVFMLVFGFVSLIIGLVFCAWMCREGSPDAPLPPNSELYWTHHWRKTIYMPETHGRVHETTIKTPIPEEEQYPYADESDSYSGGDGQPPQRYHSSNNNTNHGRY</sequence>
<organism evidence="3 4">
    <name type="scientific">Daphnia galeata</name>
    <dbReference type="NCBI Taxonomy" id="27404"/>
    <lineage>
        <taxon>Eukaryota</taxon>
        <taxon>Metazoa</taxon>
        <taxon>Ecdysozoa</taxon>
        <taxon>Arthropoda</taxon>
        <taxon>Crustacea</taxon>
        <taxon>Branchiopoda</taxon>
        <taxon>Diplostraca</taxon>
        <taxon>Cladocera</taxon>
        <taxon>Anomopoda</taxon>
        <taxon>Daphniidae</taxon>
        <taxon>Daphnia</taxon>
    </lineage>
</organism>
<keyword evidence="4" id="KW-1185">Reference proteome</keyword>